<proteinExistence type="predicted"/>
<accession>A0ABV2V4Y3</accession>
<dbReference type="Proteomes" id="UP001550210">
    <property type="component" value="Unassembled WGS sequence"/>
</dbReference>
<name>A0ABV2V4Y3_9ACTN</name>
<protein>
    <submittedName>
        <fullName evidence="1">Uncharacterized protein</fullName>
    </submittedName>
</protein>
<keyword evidence="2" id="KW-1185">Reference proteome</keyword>
<gene>
    <name evidence="1" type="ORF">ABZZ21_30945</name>
</gene>
<sequence length="69" mass="7610">MATAENQDLYDIYKRAGDTLDPYDAKVTCTVAELVEFAERIRLATLKDVETKSGPIDVLDAYVTGKLPS</sequence>
<organism evidence="1 2">
    <name type="scientific">Streptomyces ossamyceticus</name>
    <dbReference type="NCBI Taxonomy" id="249581"/>
    <lineage>
        <taxon>Bacteria</taxon>
        <taxon>Bacillati</taxon>
        <taxon>Actinomycetota</taxon>
        <taxon>Actinomycetes</taxon>
        <taxon>Kitasatosporales</taxon>
        <taxon>Streptomycetaceae</taxon>
        <taxon>Streptomyces</taxon>
    </lineage>
</organism>
<reference evidence="1 2" key="1">
    <citation type="submission" date="2024-06" db="EMBL/GenBank/DDBJ databases">
        <title>The Natural Products Discovery Center: Release of the First 8490 Sequenced Strains for Exploring Actinobacteria Biosynthetic Diversity.</title>
        <authorList>
            <person name="Kalkreuter E."/>
            <person name="Kautsar S.A."/>
            <person name="Yang D."/>
            <person name="Bader C.D."/>
            <person name="Teijaro C.N."/>
            <person name="Fluegel L."/>
            <person name="Davis C.M."/>
            <person name="Simpson J.R."/>
            <person name="Lauterbach L."/>
            <person name="Steele A.D."/>
            <person name="Gui C."/>
            <person name="Meng S."/>
            <person name="Li G."/>
            <person name="Viehrig K."/>
            <person name="Ye F."/>
            <person name="Su P."/>
            <person name="Kiefer A.F."/>
            <person name="Nichols A."/>
            <person name="Cepeda A.J."/>
            <person name="Yan W."/>
            <person name="Fan B."/>
            <person name="Jiang Y."/>
            <person name="Adhikari A."/>
            <person name="Zheng C.-J."/>
            <person name="Schuster L."/>
            <person name="Cowan T.M."/>
            <person name="Smanski M.J."/>
            <person name="Chevrette M.G."/>
            <person name="De Carvalho L.P.S."/>
            <person name="Shen B."/>
        </authorList>
    </citation>
    <scope>NUCLEOTIDE SEQUENCE [LARGE SCALE GENOMIC DNA]</scope>
    <source>
        <strain evidence="1 2">NPDC006434</strain>
    </source>
</reference>
<comment type="caution">
    <text evidence="1">The sequence shown here is derived from an EMBL/GenBank/DDBJ whole genome shotgun (WGS) entry which is preliminary data.</text>
</comment>
<dbReference type="RefSeq" id="WP_355401047.1">
    <property type="nucleotide sequence ID" value="NZ_JBEXPZ010000045.1"/>
</dbReference>
<dbReference type="EMBL" id="JBEXPZ010000045">
    <property type="protein sequence ID" value="MET9848882.1"/>
    <property type="molecule type" value="Genomic_DNA"/>
</dbReference>
<evidence type="ECO:0000313" key="2">
    <source>
        <dbReference type="Proteomes" id="UP001550210"/>
    </source>
</evidence>
<evidence type="ECO:0000313" key="1">
    <source>
        <dbReference type="EMBL" id="MET9848882.1"/>
    </source>
</evidence>